<organism evidence="4 5">
    <name type="scientific">Aplysia californica</name>
    <name type="common">California sea hare</name>
    <dbReference type="NCBI Taxonomy" id="6500"/>
    <lineage>
        <taxon>Eukaryota</taxon>
        <taxon>Metazoa</taxon>
        <taxon>Spiralia</taxon>
        <taxon>Lophotrochozoa</taxon>
        <taxon>Mollusca</taxon>
        <taxon>Gastropoda</taxon>
        <taxon>Heterobranchia</taxon>
        <taxon>Euthyneura</taxon>
        <taxon>Tectipleura</taxon>
        <taxon>Aplysiida</taxon>
        <taxon>Aplysioidea</taxon>
        <taxon>Aplysiidae</taxon>
        <taxon>Aplysia</taxon>
    </lineage>
</organism>
<feature type="transmembrane region" description="Helical" evidence="3">
    <location>
        <begin position="60"/>
        <end position="80"/>
    </location>
</feature>
<gene>
    <name evidence="5" type="primary">LOC101864490</name>
</gene>
<feature type="transmembrane region" description="Helical" evidence="3">
    <location>
        <begin position="471"/>
        <end position="494"/>
    </location>
</feature>
<comment type="similarity">
    <text evidence="1">Belongs to the LIMR family.</text>
</comment>
<keyword evidence="3" id="KW-0812">Transmembrane</keyword>
<evidence type="ECO:0000256" key="3">
    <source>
        <dbReference type="SAM" id="Phobius"/>
    </source>
</evidence>
<dbReference type="InterPro" id="IPR006876">
    <property type="entry name" value="LMBR1-like_membr_prot"/>
</dbReference>
<evidence type="ECO:0000256" key="1">
    <source>
        <dbReference type="ARBA" id="ARBA00010487"/>
    </source>
</evidence>
<reference evidence="5" key="1">
    <citation type="submission" date="2025-08" db="UniProtKB">
        <authorList>
            <consortium name="RefSeq"/>
        </authorList>
    </citation>
    <scope>IDENTIFICATION</scope>
</reference>
<sequence length="550" mass="62064">MTTIQTLLFLIRYFIRHEKKKLQIVKLLPISPVSRRLPRMDDPEVTLQEQMFHNAVREHIISSLLFILLYLISYVTLSQFRKQASNEDMYAGEEDANVYRFSLWMCTATLSVSVGAALLLPISIVSNEVVLLYPDSYYIKWLDSSLIQGLWNHVFFFSNLALFFLMPFAYLFTESEGFSGSRKGLMARVHEAVLVLFLVCILVSGLVYVASAIISDDERSKQTLFDVWHDHLPYMYSCISFLGVCILLLCTPVGVARMFTVMDQLIVKPQFLRDIEEKLSKLHFEEENLLRKITYRNGPSQISNGHASLESLIQSLEQKRSEKKELEKRQHISFWRRHLCYPLVMLLLFVITVSAFFIVLQNTFLLLVGTKALPQVATDIGLGMTSLSSFGSVGAALQIVVILYLMVASVVGFYTLPYLWQLQPRHKDTPMVKIITNCGVILLLSSALPVLSKTLGITNFDLVGNFGSMDWLGNFYIILSCNMIFAVSTALCLIKKFTMPAWREMADLLRSAFRLGKKLTVPTSGTIPASADNGLGGVNPAQGLVGLKEE</sequence>
<name>A0ABM1W2U3_APLCA</name>
<proteinExistence type="inferred from homology"/>
<evidence type="ECO:0000313" key="4">
    <source>
        <dbReference type="Proteomes" id="UP000694888"/>
    </source>
</evidence>
<dbReference type="InterPro" id="IPR008075">
    <property type="entry name" value="LIMR"/>
</dbReference>
<dbReference type="Proteomes" id="UP000694888">
    <property type="component" value="Unplaced"/>
</dbReference>
<keyword evidence="3" id="KW-1133">Transmembrane helix</keyword>
<dbReference type="RefSeq" id="XP_035828986.1">
    <property type="nucleotide sequence ID" value="XM_035973093.1"/>
</dbReference>
<dbReference type="PANTHER" id="PTHR12625:SF0">
    <property type="entry name" value="PROTEIN LILIPOD"/>
    <property type="match status" value="1"/>
</dbReference>
<feature type="transmembrane region" description="Helical" evidence="3">
    <location>
        <begin position="339"/>
        <end position="360"/>
    </location>
</feature>
<keyword evidence="3" id="KW-0472">Membrane</keyword>
<feature type="transmembrane region" description="Helical" evidence="3">
    <location>
        <begin position="432"/>
        <end position="451"/>
    </location>
</feature>
<protein>
    <submittedName>
        <fullName evidence="5">Protein LMBR1L</fullName>
    </submittedName>
</protein>
<feature type="transmembrane region" description="Helical" evidence="3">
    <location>
        <begin position="193"/>
        <end position="214"/>
    </location>
</feature>
<dbReference type="PANTHER" id="PTHR12625">
    <property type="entry name" value="LIPOCALIN-1 INTERACTING MEMBRANE RECEPTOR LIMR"/>
    <property type="match status" value="1"/>
</dbReference>
<keyword evidence="2" id="KW-0175">Coiled coil</keyword>
<dbReference type="Pfam" id="PF04791">
    <property type="entry name" value="LMBR1"/>
    <property type="match status" value="2"/>
</dbReference>
<accession>A0ABM1W2U3</accession>
<keyword evidence="4" id="KW-1185">Reference proteome</keyword>
<feature type="transmembrane region" description="Helical" evidence="3">
    <location>
        <begin position="101"/>
        <end position="124"/>
    </location>
</feature>
<evidence type="ECO:0000313" key="5">
    <source>
        <dbReference type="RefSeq" id="XP_035828986.1"/>
    </source>
</evidence>
<evidence type="ECO:0000256" key="2">
    <source>
        <dbReference type="SAM" id="Coils"/>
    </source>
</evidence>
<feature type="transmembrane region" description="Helical" evidence="3">
    <location>
        <begin position="150"/>
        <end position="172"/>
    </location>
</feature>
<feature type="transmembrane region" description="Helical" evidence="3">
    <location>
        <begin position="395"/>
        <end position="420"/>
    </location>
</feature>
<dbReference type="GeneID" id="101864490"/>
<feature type="coiled-coil region" evidence="2">
    <location>
        <begin position="272"/>
        <end position="329"/>
    </location>
</feature>
<dbReference type="PRINTS" id="PR01692">
    <property type="entry name" value="LIPOCALINIMR"/>
</dbReference>
<feature type="transmembrane region" description="Helical" evidence="3">
    <location>
        <begin position="234"/>
        <end position="256"/>
    </location>
</feature>